<feature type="domain" description="DCD" evidence="2">
    <location>
        <begin position="95"/>
        <end position="222"/>
    </location>
</feature>
<gene>
    <name evidence="3" type="ORF">GIB67_004076</name>
</gene>
<sequence length="495" mass="54742">MARGRGKKGGKAKNIQNVQPPADKKIGKKSAKKKKKAPWVAGASTSAQVPVQGPFQAPVQAPTPAPAIYASAQDTIANGSKIATKEKLNERVDGNGLPGFIFMCSGQTKPECYQHRVFGLPYGKMNVVKNIKQGAKLFLYDFDLRLLYGIYEATSDGGHSLAPSAFGGRFPAQVGFKIAKDCLPLPMRDFRNAILEKYEGSSKFKPELSSQQVQKLTALFRPIDLQHHAAPVAQVAPPPHANQPQVVDDQFRPVRRATLEDPYAAMPHHPRAPPFSPVQDPYRAISHHARVTLQGPPEDPYASMSHHPRAAQVLDSRYVRPVSLQSYSDPYQAYVPEDPALPLQDPYARYRGPEMVQQDHHIAEHYRLLLERERGMVPQLEHRLEDYYSNQNLAATYATSHTLPPSYPSHPSYSTQQPYAPQPSYGHSAVPHASVELQSYQQAVPYYATTVGYEDPTHAYTDPHQRLVSGRVNPAGTSVPVSSLYAFAGPTPTYR</sequence>
<organism evidence="3 4">
    <name type="scientific">Kingdonia uniflora</name>
    <dbReference type="NCBI Taxonomy" id="39325"/>
    <lineage>
        <taxon>Eukaryota</taxon>
        <taxon>Viridiplantae</taxon>
        <taxon>Streptophyta</taxon>
        <taxon>Embryophyta</taxon>
        <taxon>Tracheophyta</taxon>
        <taxon>Spermatophyta</taxon>
        <taxon>Magnoliopsida</taxon>
        <taxon>Ranunculales</taxon>
        <taxon>Circaeasteraceae</taxon>
        <taxon>Kingdonia</taxon>
    </lineage>
</organism>
<dbReference type="EMBL" id="JACGCM010000628">
    <property type="protein sequence ID" value="KAF6169684.1"/>
    <property type="molecule type" value="Genomic_DNA"/>
</dbReference>
<dbReference type="PANTHER" id="PTHR46444:SF19">
    <property type="entry name" value="OS02G0745600 PROTEIN"/>
    <property type="match status" value="1"/>
</dbReference>
<dbReference type="PROSITE" id="PS51222">
    <property type="entry name" value="DCD"/>
    <property type="match status" value="1"/>
</dbReference>
<dbReference type="Proteomes" id="UP000541444">
    <property type="component" value="Unassembled WGS sequence"/>
</dbReference>
<reference evidence="3 4" key="1">
    <citation type="journal article" date="2020" name="IScience">
        <title>Genome Sequencing of the Endangered Kingdonia uniflora (Circaeasteraceae, Ranunculales) Reveals Potential Mechanisms of Evolutionary Specialization.</title>
        <authorList>
            <person name="Sun Y."/>
            <person name="Deng T."/>
            <person name="Zhang A."/>
            <person name="Moore M.J."/>
            <person name="Landis J.B."/>
            <person name="Lin N."/>
            <person name="Zhang H."/>
            <person name="Zhang X."/>
            <person name="Huang J."/>
            <person name="Zhang X."/>
            <person name="Sun H."/>
            <person name="Wang H."/>
        </authorList>
    </citation>
    <scope>NUCLEOTIDE SEQUENCE [LARGE SCALE GENOMIC DNA]</scope>
    <source>
        <strain evidence="3">TB1705</strain>
        <tissue evidence="3">Leaf</tissue>
    </source>
</reference>
<feature type="compositionally biased region" description="Low complexity" evidence="1">
    <location>
        <begin position="400"/>
        <end position="419"/>
    </location>
</feature>
<keyword evidence="4" id="KW-1185">Reference proteome</keyword>
<comment type="caution">
    <text evidence="3">The sequence shown here is derived from an EMBL/GenBank/DDBJ whole genome shotgun (WGS) entry which is preliminary data.</text>
</comment>
<feature type="compositionally biased region" description="Basic residues" evidence="1">
    <location>
        <begin position="26"/>
        <end position="37"/>
    </location>
</feature>
<name>A0A7J7NRU1_9MAGN</name>
<evidence type="ECO:0000313" key="4">
    <source>
        <dbReference type="Proteomes" id="UP000541444"/>
    </source>
</evidence>
<dbReference type="PANTHER" id="PTHR46444">
    <property type="entry name" value="DCD (DEVELOPMENT AND CELL DEATH) DOMAIN PROTEIN-RELATED"/>
    <property type="match status" value="1"/>
</dbReference>
<feature type="compositionally biased region" description="Basic residues" evidence="1">
    <location>
        <begin position="1"/>
        <end position="11"/>
    </location>
</feature>
<dbReference type="InterPro" id="IPR013989">
    <property type="entry name" value="Dev_and_cell_death_domain"/>
</dbReference>
<evidence type="ECO:0000259" key="2">
    <source>
        <dbReference type="PROSITE" id="PS51222"/>
    </source>
</evidence>
<protein>
    <recommendedName>
        <fullName evidence="2">DCD domain-containing protein</fullName>
    </recommendedName>
</protein>
<evidence type="ECO:0000313" key="3">
    <source>
        <dbReference type="EMBL" id="KAF6169684.1"/>
    </source>
</evidence>
<dbReference type="AlphaFoldDB" id="A0A7J7NRU1"/>
<dbReference type="OrthoDB" id="1920894at2759"/>
<dbReference type="Pfam" id="PF10539">
    <property type="entry name" value="Dev_Cell_Death"/>
    <property type="match status" value="1"/>
</dbReference>
<dbReference type="SMART" id="SM00767">
    <property type="entry name" value="DCD"/>
    <property type="match status" value="1"/>
</dbReference>
<proteinExistence type="predicted"/>
<feature type="region of interest" description="Disordered" evidence="1">
    <location>
        <begin position="400"/>
        <end position="427"/>
    </location>
</feature>
<feature type="region of interest" description="Disordered" evidence="1">
    <location>
        <begin position="1"/>
        <end position="45"/>
    </location>
</feature>
<accession>A0A7J7NRU1</accession>
<evidence type="ECO:0000256" key="1">
    <source>
        <dbReference type="SAM" id="MobiDB-lite"/>
    </source>
</evidence>